<name>A0A6A1X057_BACOV</name>
<evidence type="ECO:0000313" key="2">
    <source>
        <dbReference type="EMBL" id="KAB1318389.1"/>
    </source>
</evidence>
<evidence type="ECO:0000313" key="3">
    <source>
        <dbReference type="Proteomes" id="UP000375690"/>
    </source>
</evidence>
<dbReference type="AlphaFoldDB" id="A0A6A1X057"/>
<comment type="caution">
    <text evidence="2">The sequence shown here is derived from an EMBL/GenBank/DDBJ whole genome shotgun (WGS) entry which is preliminary data.</text>
</comment>
<proteinExistence type="predicted"/>
<dbReference type="EMBL" id="VWFC01000062">
    <property type="protein sequence ID" value="KAB1318389.1"/>
    <property type="molecule type" value="Genomic_DNA"/>
</dbReference>
<reference evidence="2 3" key="1">
    <citation type="journal article" date="2019" name="Nat. Med.">
        <title>A library of human gut bacterial isolates paired with longitudinal multiomics data enables mechanistic microbiome research.</title>
        <authorList>
            <person name="Poyet M."/>
            <person name="Groussin M."/>
            <person name="Gibbons S.M."/>
            <person name="Avila-Pacheco J."/>
            <person name="Jiang X."/>
            <person name="Kearney S.M."/>
            <person name="Perrotta A.R."/>
            <person name="Berdy B."/>
            <person name="Zhao S."/>
            <person name="Lieberman T.D."/>
            <person name="Swanson P.K."/>
            <person name="Smith M."/>
            <person name="Roesemann S."/>
            <person name="Alexander J.E."/>
            <person name="Rich S.A."/>
            <person name="Livny J."/>
            <person name="Vlamakis H."/>
            <person name="Clish C."/>
            <person name="Bullock K."/>
            <person name="Deik A."/>
            <person name="Scott J."/>
            <person name="Pierce K.A."/>
            <person name="Xavier R.J."/>
            <person name="Alm E.J."/>
        </authorList>
    </citation>
    <scope>NUCLEOTIDE SEQUENCE [LARGE SCALE GENOMIC DNA]</scope>
    <source>
        <strain evidence="2 3">BIOML-A2</strain>
    </source>
</reference>
<dbReference type="Proteomes" id="UP000375690">
    <property type="component" value="Unassembled WGS sequence"/>
</dbReference>
<organism evidence="2 3">
    <name type="scientific">Bacteroides ovatus</name>
    <dbReference type="NCBI Taxonomy" id="28116"/>
    <lineage>
        <taxon>Bacteria</taxon>
        <taxon>Pseudomonadati</taxon>
        <taxon>Bacteroidota</taxon>
        <taxon>Bacteroidia</taxon>
        <taxon>Bacteroidales</taxon>
        <taxon>Bacteroidaceae</taxon>
        <taxon>Bacteroides</taxon>
    </lineage>
</organism>
<keyword evidence="1" id="KW-0732">Signal</keyword>
<accession>A0A6A1X057</accession>
<protein>
    <submittedName>
        <fullName evidence="2">Uncharacterized protein</fullName>
    </submittedName>
</protein>
<feature type="chain" id="PRO_5025536132" evidence="1">
    <location>
        <begin position="21"/>
        <end position="135"/>
    </location>
</feature>
<dbReference type="RefSeq" id="WP_074859702.1">
    <property type="nucleotide sequence ID" value="NZ_CP113514.1"/>
</dbReference>
<gene>
    <name evidence="2" type="ORF">F3B53_25675</name>
</gene>
<feature type="signal peptide" evidence="1">
    <location>
        <begin position="1"/>
        <end position="20"/>
    </location>
</feature>
<evidence type="ECO:0000256" key="1">
    <source>
        <dbReference type="SAM" id="SignalP"/>
    </source>
</evidence>
<sequence>MKFIKSLILGSILLSFFALNIHSENIVEMNKQVDLFDAGTKKIERGRFVNNLDSNLESYLEQTGWGNKKKKAFRNAYLDFREAILKKCINKRDARKQYIDECGKLGNSKNEKFDAYGAFAHYMDIIVDAMPAHVE</sequence>